<dbReference type="OrthoDB" id="4368309at2759"/>
<name>A0A8H5GDE2_9AGAR</name>
<dbReference type="Proteomes" id="UP000559256">
    <property type="component" value="Unassembled WGS sequence"/>
</dbReference>
<evidence type="ECO:0000313" key="1">
    <source>
        <dbReference type="EMBL" id="KAF5362877.1"/>
    </source>
</evidence>
<accession>A0A8H5GDE2</accession>
<protein>
    <submittedName>
        <fullName evidence="1">Uncharacterized protein</fullName>
    </submittedName>
</protein>
<dbReference type="PANTHER" id="PTHR34315:SF1">
    <property type="entry name" value="INTRADIOL RING-CLEAVAGE DIOXYGENASES DOMAIN-CONTAINING PROTEIN-RELATED"/>
    <property type="match status" value="1"/>
</dbReference>
<organism evidence="1 2">
    <name type="scientific">Tetrapyrgos nigripes</name>
    <dbReference type="NCBI Taxonomy" id="182062"/>
    <lineage>
        <taxon>Eukaryota</taxon>
        <taxon>Fungi</taxon>
        <taxon>Dikarya</taxon>
        <taxon>Basidiomycota</taxon>
        <taxon>Agaricomycotina</taxon>
        <taxon>Agaricomycetes</taxon>
        <taxon>Agaricomycetidae</taxon>
        <taxon>Agaricales</taxon>
        <taxon>Marasmiineae</taxon>
        <taxon>Marasmiaceae</taxon>
        <taxon>Tetrapyrgos</taxon>
    </lineage>
</organism>
<proteinExistence type="predicted"/>
<evidence type="ECO:0000313" key="2">
    <source>
        <dbReference type="Proteomes" id="UP000559256"/>
    </source>
</evidence>
<dbReference type="PANTHER" id="PTHR34315">
    <property type="match status" value="1"/>
</dbReference>
<gene>
    <name evidence="1" type="ORF">D9758_007017</name>
</gene>
<dbReference type="EMBL" id="JAACJM010000036">
    <property type="protein sequence ID" value="KAF5362877.1"/>
    <property type="molecule type" value="Genomic_DNA"/>
</dbReference>
<sequence>MAQCFPWSLHRLYHPYPCLGPSDQRYPIHEWHLYPYSINSQMLTTNDKDGIMSGEAESIDPVLNYVLLGNSVSDGLMMWTSVGIDASAVYTTSAAATLTENGGVANH</sequence>
<reference evidence="1 2" key="1">
    <citation type="journal article" date="2020" name="ISME J.">
        <title>Uncovering the hidden diversity of litter-decomposition mechanisms in mushroom-forming fungi.</title>
        <authorList>
            <person name="Floudas D."/>
            <person name="Bentzer J."/>
            <person name="Ahren D."/>
            <person name="Johansson T."/>
            <person name="Persson P."/>
            <person name="Tunlid A."/>
        </authorList>
    </citation>
    <scope>NUCLEOTIDE SEQUENCE [LARGE SCALE GENOMIC DNA]</scope>
    <source>
        <strain evidence="1 2">CBS 291.85</strain>
    </source>
</reference>
<comment type="caution">
    <text evidence="1">The sequence shown here is derived from an EMBL/GenBank/DDBJ whole genome shotgun (WGS) entry which is preliminary data.</text>
</comment>
<dbReference type="AlphaFoldDB" id="A0A8H5GDE2"/>
<keyword evidence="2" id="KW-1185">Reference proteome</keyword>